<reference evidence="1" key="1">
    <citation type="journal article" date="2015" name="Nature">
        <title>Complex archaea that bridge the gap between prokaryotes and eukaryotes.</title>
        <authorList>
            <person name="Spang A."/>
            <person name="Saw J.H."/>
            <person name="Jorgensen S.L."/>
            <person name="Zaremba-Niedzwiedzka K."/>
            <person name="Martijn J."/>
            <person name="Lind A.E."/>
            <person name="van Eijk R."/>
            <person name="Schleper C."/>
            <person name="Guy L."/>
            <person name="Ettema T.J."/>
        </authorList>
    </citation>
    <scope>NUCLEOTIDE SEQUENCE</scope>
</reference>
<comment type="caution">
    <text evidence="1">The sequence shown here is derived from an EMBL/GenBank/DDBJ whole genome shotgun (WGS) entry which is preliminary data.</text>
</comment>
<organism evidence="1">
    <name type="scientific">marine sediment metagenome</name>
    <dbReference type="NCBI Taxonomy" id="412755"/>
    <lineage>
        <taxon>unclassified sequences</taxon>
        <taxon>metagenomes</taxon>
        <taxon>ecological metagenomes</taxon>
    </lineage>
</organism>
<name>A0A0F8Z9U9_9ZZZZ</name>
<accession>A0A0F8Z9U9</accession>
<dbReference type="EMBL" id="LAZR01061610">
    <property type="protein sequence ID" value="KKK63234.1"/>
    <property type="molecule type" value="Genomic_DNA"/>
</dbReference>
<dbReference type="AlphaFoldDB" id="A0A0F8Z9U9"/>
<evidence type="ECO:0000313" key="1">
    <source>
        <dbReference type="EMBL" id="KKK63234.1"/>
    </source>
</evidence>
<gene>
    <name evidence="1" type="ORF">LCGC14_2996340</name>
</gene>
<protein>
    <submittedName>
        <fullName evidence="1">Uncharacterized protein</fullName>
    </submittedName>
</protein>
<feature type="non-terminal residue" evidence="1">
    <location>
        <position position="308"/>
    </location>
</feature>
<proteinExistence type="predicted"/>
<sequence length="308" mass="33728">MPRTLLRGSIRRPDTPGSLPYMSNVYKGPGHITENDPDAIEMSNAAYGEMFSTEKGYPQRSPVADGPTPGGMVQSRLAFSKRQLQDKVDRQRTELIKQGRAQGLNNRQINEYLQKLSDNAQRKAMELTQKAETDVAGLAEIAQVGKIGGMNQETILRNQQHRLGLPTEKPAASNAEVNRITSELYKLRAEEERYVVHPAGTASTYWGLGSEEVPREIEVHDPTQITYRKDSKGRDIPVYGKGVRGAQEGDEARYDQLHEARISKERELSIAYQRLRGGPGAAVLQGTALSSTRMAAGGSPLAAGVSAA</sequence>